<keyword evidence="3" id="KW-1185">Reference proteome</keyword>
<gene>
    <name evidence="2" type="ORF">RJT34_15386</name>
</gene>
<reference evidence="2 3" key="1">
    <citation type="submission" date="2024-01" db="EMBL/GenBank/DDBJ databases">
        <title>The genomes of 5 underutilized Papilionoideae crops provide insights into root nodulation and disease resistance.</title>
        <authorList>
            <person name="Yuan L."/>
        </authorList>
    </citation>
    <scope>NUCLEOTIDE SEQUENCE [LARGE SCALE GENOMIC DNA]</scope>
    <source>
        <strain evidence="2">LY-2023</strain>
        <tissue evidence="2">Leaf</tissue>
    </source>
</reference>
<protein>
    <recommendedName>
        <fullName evidence="4">Protein COFACTOR ASSEMBLY OF COMPLEX C SUBUNIT B CCB3, chloroplastic</fullName>
    </recommendedName>
</protein>
<sequence>MIQIVSFSFVIISHSSLSYSFSPSQPATYGLSVAVGGALILSLRSLQPSFRHPCPQPHPPHVVSPPWMPPALDSLWWLATDRRCFVFVLSSAISLPIASCKCNSTSSTFKCLIGLIVILMDGNGNQPSNSGFGVRVTNFPIPSISRSRFHCSLSLVSLTDRGNLLPMATQSYLLSLNSFHLHVPLRGWQCQPLLFKPSNFGSAFRKSLHYPTKRNDTGNSRVMQCCSCYKQVGASAGLTMLSLLDATTQNSLNSDVYSNTLNLGISETSQASTDFMTRLVVADIDPATAKLAIGFLGPFLSVFGFLFILRIVMSWYPKLPVGKFPYVIAYAPTEPLLIVTRKVIPPLAGVDVTPVVWFGLVSFLNEILVGPQGLLVLLSQQVN</sequence>
<dbReference type="GO" id="GO:0009535">
    <property type="term" value="C:chloroplast thylakoid membrane"/>
    <property type="evidence" value="ECO:0007669"/>
    <property type="project" value="TreeGrafter"/>
</dbReference>
<name>A0AAN9PBD5_CLITE</name>
<dbReference type="Proteomes" id="UP001359559">
    <property type="component" value="Unassembled WGS sequence"/>
</dbReference>
<dbReference type="PANTHER" id="PTHR33219:SF14">
    <property type="entry name" value="PROTEIN COFACTOR ASSEMBLY OF COMPLEX C SUBUNIT B CCB3, CHLOROPLASTIC-RELATED"/>
    <property type="match status" value="1"/>
</dbReference>
<organism evidence="2 3">
    <name type="scientific">Clitoria ternatea</name>
    <name type="common">Butterfly pea</name>
    <dbReference type="NCBI Taxonomy" id="43366"/>
    <lineage>
        <taxon>Eukaryota</taxon>
        <taxon>Viridiplantae</taxon>
        <taxon>Streptophyta</taxon>
        <taxon>Embryophyta</taxon>
        <taxon>Tracheophyta</taxon>
        <taxon>Spermatophyta</taxon>
        <taxon>Magnoliopsida</taxon>
        <taxon>eudicotyledons</taxon>
        <taxon>Gunneridae</taxon>
        <taxon>Pentapetalae</taxon>
        <taxon>rosids</taxon>
        <taxon>fabids</taxon>
        <taxon>Fabales</taxon>
        <taxon>Fabaceae</taxon>
        <taxon>Papilionoideae</taxon>
        <taxon>50 kb inversion clade</taxon>
        <taxon>NPAAA clade</taxon>
        <taxon>indigoferoid/millettioid clade</taxon>
        <taxon>Phaseoleae</taxon>
        <taxon>Clitoria</taxon>
    </lineage>
</organism>
<dbReference type="Pfam" id="PF02325">
    <property type="entry name" value="CCB3_YggT"/>
    <property type="match status" value="1"/>
</dbReference>
<keyword evidence="1" id="KW-0812">Transmembrane</keyword>
<accession>A0AAN9PBD5</accession>
<evidence type="ECO:0000256" key="1">
    <source>
        <dbReference type="SAM" id="Phobius"/>
    </source>
</evidence>
<proteinExistence type="predicted"/>
<evidence type="ECO:0008006" key="4">
    <source>
        <dbReference type="Google" id="ProtNLM"/>
    </source>
</evidence>
<dbReference type="PANTHER" id="PTHR33219">
    <property type="entry name" value="YLMG HOMOLOG PROTEIN 2, CHLOROPLASTIC"/>
    <property type="match status" value="1"/>
</dbReference>
<keyword evidence="1" id="KW-1133">Transmembrane helix</keyword>
<feature type="transmembrane region" description="Helical" evidence="1">
    <location>
        <begin position="355"/>
        <end position="378"/>
    </location>
</feature>
<dbReference type="InterPro" id="IPR003425">
    <property type="entry name" value="CCB3/YggT"/>
</dbReference>
<evidence type="ECO:0000313" key="2">
    <source>
        <dbReference type="EMBL" id="KAK7292535.1"/>
    </source>
</evidence>
<feature type="transmembrane region" description="Helical" evidence="1">
    <location>
        <begin position="291"/>
        <end position="316"/>
    </location>
</feature>
<evidence type="ECO:0000313" key="3">
    <source>
        <dbReference type="Proteomes" id="UP001359559"/>
    </source>
</evidence>
<dbReference type="AlphaFoldDB" id="A0AAN9PBD5"/>
<keyword evidence="1" id="KW-0472">Membrane</keyword>
<comment type="caution">
    <text evidence="2">The sequence shown here is derived from an EMBL/GenBank/DDBJ whole genome shotgun (WGS) entry which is preliminary data.</text>
</comment>
<dbReference type="EMBL" id="JAYKXN010000004">
    <property type="protein sequence ID" value="KAK7292535.1"/>
    <property type="molecule type" value="Genomic_DNA"/>
</dbReference>